<evidence type="ECO:0000256" key="1">
    <source>
        <dbReference type="ARBA" id="ARBA00007896"/>
    </source>
</evidence>
<evidence type="ECO:0000256" key="2">
    <source>
        <dbReference type="ARBA" id="ARBA00023239"/>
    </source>
</evidence>
<dbReference type="InterPro" id="IPR009906">
    <property type="entry name" value="D-Glu_cyclase"/>
</dbReference>
<dbReference type="Gene3D" id="3.40.1640.10">
    <property type="entry name" value="PSTPO5379-like"/>
    <property type="match status" value="1"/>
</dbReference>
<comment type="similarity">
    <text evidence="1">Belongs to the D-glutamate cyclase family.</text>
</comment>
<evidence type="ECO:0008006" key="4">
    <source>
        <dbReference type="Google" id="ProtNLM"/>
    </source>
</evidence>
<keyword evidence="2" id="KW-0456">Lyase</keyword>
<dbReference type="PIRSF" id="PIRSF029755">
    <property type="entry name" value="UCP029755"/>
    <property type="match status" value="1"/>
</dbReference>
<dbReference type="SUPFAM" id="SSF160920">
    <property type="entry name" value="PSTPO5379-like"/>
    <property type="match status" value="1"/>
</dbReference>
<dbReference type="InterPro" id="IPR016938">
    <property type="entry name" value="UPF0317"/>
</dbReference>
<organism evidence="3">
    <name type="scientific">Palpitomonas bilix</name>
    <dbReference type="NCBI Taxonomy" id="652834"/>
    <lineage>
        <taxon>Eukaryota</taxon>
        <taxon>Eukaryota incertae sedis</taxon>
    </lineage>
</organism>
<gene>
    <name evidence="3" type="ORF">PBIL07802_LOCUS2967</name>
</gene>
<sequence>MDLKDPRAFRLRCREGRFKGNTAAVCPGKLQANVVILDKEWAYDFLVFCQRNPKPCPIVEITDPGCFEVARMAPGSDIRKDVPQYRVFEHGILTDEPTDVTDLWHDDSVAFLLGCSFTFDDALSTAGIKPRHIEMGVNVPMFKTAIRADPSNRLHGNYVVSMRPMLPHQIVAATSITSRYPFAHGSPIHIGDPSEIGIADISVPDFGQGVEMRQGEVPVFWACGVTPQLALLESKVPFAITHSPGKMFVTDIDGEAYLHHPLRA</sequence>
<reference evidence="3" key="1">
    <citation type="submission" date="2021-01" db="EMBL/GenBank/DDBJ databases">
        <authorList>
            <person name="Corre E."/>
            <person name="Pelletier E."/>
            <person name="Niang G."/>
            <person name="Scheremetjew M."/>
            <person name="Finn R."/>
            <person name="Kale V."/>
            <person name="Holt S."/>
            <person name="Cochrane G."/>
            <person name="Meng A."/>
            <person name="Brown T."/>
            <person name="Cohen L."/>
        </authorList>
    </citation>
    <scope>NUCLEOTIDE SEQUENCE</scope>
    <source>
        <strain evidence="3">NIES-2562</strain>
    </source>
</reference>
<protein>
    <recommendedName>
        <fullName evidence="4">Hydro-lyase</fullName>
    </recommendedName>
</protein>
<proteinExistence type="inferred from homology"/>
<dbReference type="Gene3D" id="3.30.2040.10">
    <property type="entry name" value="PSTPO5379-like domain"/>
    <property type="match status" value="1"/>
</dbReference>
<evidence type="ECO:0000313" key="3">
    <source>
        <dbReference type="EMBL" id="CAE0240807.1"/>
    </source>
</evidence>
<dbReference type="PANTHER" id="PTHR32022:SF10">
    <property type="entry name" value="D-GLUTAMATE CYCLASE, MITOCHONDRIAL"/>
    <property type="match status" value="1"/>
</dbReference>
<dbReference type="GO" id="GO:0016829">
    <property type="term" value="F:lyase activity"/>
    <property type="evidence" value="ECO:0007669"/>
    <property type="project" value="UniProtKB-KW"/>
</dbReference>
<dbReference type="AlphaFoldDB" id="A0A7S3CYH0"/>
<dbReference type="EMBL" id="HBIB01004993">
    <property type="protein sequence ID" value="CAE0240807.1"/>
    <property type="molecule type" value="Transcribed_RNA"/>
</dbReference>
<dbReference type="NCBIfam" id="NF003969">
    <property type="entry name" value="PRK05463.1"/>
    <property type="match status" value="1"/>
</dbReference>
<dbReference type="InterPro" id="IPR038021">
    <property type="entry name" value="Putative_hydro-lyase"/>
</dbReference>
<dbReference type="Pfam" id="PF07286">
    <property type="entry name" value="D-Glu_cyclase"/>
    <property type="match status" value="1"/>
</dbReference>
<name>A0A7S3CYH0_9EUKA</name>
<dbReference type="HAMAP" id="MF_01830">
    <property type="entry name" value="Hydro_lyase"/>
    <property type="match status" value="1"/>
</dbReference>
<dbReference type="FunFam" id="3.30.2040.10:FF:000001">
    <property type="entry name" value="D-glutamate cyclase, mitochondrial"/>
    <property type="match status" value="1"/>
</dbReference>
<accession>A0A7S3CYH0</accession>
<dbReference type="PANTHER" id="PTHR32022">
    <property type="entry name" value="D-GLUTAMATE CYCLASE, MITOCHONDRIAL"/>
    <property type="match status" value="1"/>
</dbReference>